<proteinExistence type="predicted"/>
<dbReference type="STRING" id="137658.SAMN05216186_11212"/>
<evidence type="ECO:0000259" key="1">
    <source>
        <dbReference type="Pfam" id="PF08241"/>
    </source>
</evidence>
<feature type="domain" description="Methyltransferase type 11" evidence="1">
    <location>
        <begin position="56"/>
        <end position="150"/>
    </location>
</feature>
<keyword evidence="2" id="KW-0489">Methyltransferase</keyword>
<evidence type="ECO:0000313" key="2">
    <source>
        <dbReference type="EMBL" id="SDK92255.1"/>
    </source>
</evidence>
<evidence type="ECO:0000313" key="3">
    <source>
        <dbReference type="Proteomes" id="UP000198706"/>
    </source>
</evidence>
<dbReference type="Pfam" id="PF08241">
    <property type="entry name" value="Methyltransf_11"/>
    <property type="match status" value="1"/>
</dbReference>
<dbReference type="GO" id="GO:0008757">
    <property type="term" value="F:S-adenosylmethionine-dependent methyltransferase activity"/>
    <property type="evidence" value="ECO:0007669"/>
    <property type="project" value="InterPro"/>
</dbReference>
<dbReference type="PANTHER" id="PTHR43861">
    <property type="entry name" value="TRANS-ACONITATE 2-METHYLTRANSFERASE-RELATED"/>
    <property type="match status" value="1"/>
</dbReference>
<dbReference type="Proteomes" id="UP000198706">
    <property type="component" value="Unassembled WGS sequence"/>
</dbReference>
<name>A0A1G9FV86_9PSED</name>
<gene>
    <name evidence="2" type="ORF">SAMN05216186_11212</name>
</gene>
<sequence length="267" mass="29674">MLDRLKKFFASEPALQSASSGTVDFTLIDASLSGWFNIGTGELLEGFPILPEDRVLDIGCGDGAFTHFCAKMKAEVIYADIDPARVAAVGLRLQDSGARALHPLVTDGNPIPLPDAHVDKVVAMEVLEHVDSPTDFLNELVRVGKPGALYLLTVPDAVGERVQQKLAPPSYFEKPNHINIFGRDDFERLVAGAGLIIEKKSYYGFYWAVWWSFFWTCDQDFSPPWHPLLESWARTWQLLLSLPDGARIKHALDEVMPKSQAIIARKP</sequence>
<dbReference type="GO" id="GO:0032259">
    <property type="term" value="P:methylation"/>
    <property type="evidence" value="ECO:0007669"/>
    <property type="project" value="UniProtKB-KW"/>
</dbReference>
<organism evidence="2 3">
    <name type="scientific">Pseudomonas indica</name>
    <dbReference type="NCBI Taxonomy" id="137658"/>
    <lineage>
        <taxon>Bacteria</taxon>
        <taxon>Pseudomonadati</taxon>
        <taxon>Pseudomonadota</taxon>
        <taxon>Gammaproteobacteria</taxon>
        <taxon>Pseudomonadales</taxon>
        <taxon>Pseudomonadaceae</taxon>
        <taxon>Pseudomonas</taxon>
    </lineage>
</organism>
<dbReference type="SUPFAM" id="SSF53335">
    <property type="entry name" value="S-adenosyl-L-methionine-dependent methyltransferases"/>
    <property type="match status" value="1"/>
</dbReference>
<dbReference type="Gene3D" id="3.40.50.150">
    <property type="entry name" value="Vaccinia Virus protein VP39"/>
    <property type="match status" value="1"/>
</dbReference>
<dbReference type="EMBL" id="FNFD01000012">
    <property type="protein sequence ID" value="SDK92255.1"/>
    <property type="molecule type" value="Genomic_DNA"/>
</dbReference>
<dbReference type="AlphaFoldDB" id="A0A1G9FV86"/>
<protein>
    <submittedName>
        <fullName evidence="2">Methyltransferase domain-containing protein</fullName>
    </submittedName>
</protein>
<accession>A0A1G9FV86</accession>
<dbReference type="InterPro" id="IPR013216">
    <property type="entry name" value="Methyltransf_11"/>
</dbReference>
<keyword evidence="2" id="KW-0808">Transferase</keyword>
<dbReference type="CDD" id="cd02440">
    <property type="entry name" value="AdoMet_MTases"/>
    <property type="match status" value="1"/>
</dbReference>
<keyword evidence="3" id="KW-1185">Reference proteome</keyword>
<reference evidence="2 3" key="1">
    <citation type="submission" date="2016-10" db="EMBL/GenBank/DDBJ databases">
        <authorList>
            <person name="de Groot N.N."/>
        </authorList>
    </citation>
    <scope>NUCLEOTIDE SEQUENCE [LARGE SCALE GENOMIC DNA]</scope>
    <source>
        <strain evidence="2 3">JCM 21544</strain>
    </source>
</reference>
<dbReference type="RefSeq" id="WP_084338631.1">
    <property type="nucleotide sequence ID" value="NZ_FNFD01000012.1"/>
</dbReference>
<dbReference type="InterPro" id="IPR029063">
    <property type="entry name" value="SAM-dependent_MTases_sf"/>
</dbReference>